<dbReference type="EMBL" id="CATKSN020000131">
    <property type="protein sequence ID" value="CAI9149106.1"/>
    <property type="molecule type" value="Genomic_DNA"/>
</dbReference>
<dbReference type="Proteomes" id="UP001176941">
    <property type="component" value="Unassembled WGS sequence"/>
</dbReference>
<evidence type="ECO:0000256" key="1">
    <source>
        <dbReference type="SAM" id="MobiDB-lite"/>
    </source>
</evidence>
<keyword evidence="3" id="KW-1185">Reference proteome</keyword>
<accession>A0ABN8XLZ4</accession>
<reference evidence="2" key="1">
    <citation type="submission" date="2023-04" db="EMBL/GenBank/DDBJ databases">
        <authorList>
            <consortium name="ELIXIR-Norway"/>
        </authorList>
    </citation>
    <scope>NUCLEOTIDE SEQUENCE [LARGE SCALE GENOMIC DNA]</scope>
</reference>
<organism evidence="2 3">
    <name type="scientific">Rangifer tarandus platyrhynchus</name>
    <name type="common">Svalbard reindeer</name>
    <dbReference type="NCBI Taxonomy" id="3082113"/>
    <lineage>
        <taxon>Eukaryota</taxon>
        <taxon>Metazoa</taxon>
        <taxon>Chordata</taxon>
        <taxon>Craniata</taxon>
        <taxon>Vertebrata</taxon>
        <taxon>Euteleostomi</taxon>
        <taxon>Mammalia</taxon>
        <taxon>Eutheria</taxon>
        <taxon>Laurasiatheria</taxon>
        <taxon>Artiodactyla</taxon>
        <taxon>Ruminantia</taxon>
        <taxon>Pecora</taxon>
        <taxon>Cervidae</taxon>
        <taxon>Odocoileinae</taxon>
        <taxon>Rangifer</taxon>
    </lineage>
</organism>
<feature type="compositionally biased region" description="Basic and acidic residues" evidence="1">
    <location>
        <begin position="1"/>
        <end position="13"/>
    </location>
</feature>
<evidence type="ECO:0000313" key="3">
    <source>
        <dbReference type="Proteomes" id="UP001176941"/>
    </source>
</evidence>
<feature type="region of interest" description="Disordered" evidence="1">
    <location>
        <begin position="1"/>
        <end position="25"/>
    </location>
</feature>
<comment type="caution">
    <text evidence="2">The sequence shown here is derived from an EMBL/GenBank/DDBJ whole genome shotgun (WGS) entry which is preliminary data.</text>
</comment>
<name>A0ABN8XLZ4_RANTA</name>
<evidence type="ECO:0000313" key="2">
    <source>
        <dbReference type="EMBL" id="CAI9149106.1"/>
    </source>
</evidence>
<proteinExistence type="predicted"/>
<gene>
    <name evidence="2" type="ORF">MRATA1EN1_LOCUS30724</name>
</gene>
<sequence>MQHGSGNEREDMRNQGGAGDVSNAAVQHQKSYAGALQNHAGAAPLQAMTLIPTGAMLPLNPNLSLLRADPRGPSAAMMSQHTFGKLSDDAGPWHTRYSLSPLQATMHSRLLHTHVNPALCCRHDKYGIYAANPWYCSLVCRLMARKMAEKEAARRMARRQALRASPGPRTLPAGGEWFSTEEYLRLTKAVLDASRRSPVVVFTKG</sequence>
<protein>
    <submittedName>
        <fullName evidence="2">Uncharacterized protein</fullName>
    </submittedName>
</protein>